<proteinExistence type="predicted"/>
<feature type="region of interest" description="Disordered" evidence="1">
    <location>
        <begin position="1"/>
        <end position="30"/>
    </location>
</feature>
<gene>
    <name evidence="2" type="ORF">METZ01_LOCUS465353</name>
</gene>
<feature type="compositionally biased region" description="Basic and acidic residues" evidence="1">
    <location>
        <begin position="20"/>
        <end position="30"/>
    </location>
</feature>
<sequence>MGNNFKRVSSEKEEQEFYDPSDRAPRERPHIGAGAGAIATYANTPVLGWSVYKCVPAI</sequence>
<accession>A0A383AYA2</accession>
<dbReference type="EMBL" id="UINC01195776">
    <property type="protein sequence ID" value="SVE12499.1"/>
    <property type="molecule type" value="Genomic_DNA"/>
</dbReference>
<evidence type="ECO:0000256" key="1">
    <source>
        <dbReference type="SAM" id="MobiDB-lite"/>
    </source>
</evidence>
<dbReference type="AlphaFoldDB" id="A0A383AYA2"/>
<organism evidence="2">
    <name type="scientific">marine metagenome</name>
    <dbReference type="NCBI Taxonomy" id="408172"/>
    <lineage>
        <taxon>unclassified sequences</taxon>
        <taxon>metagenomes</taxon>
        <taxon>ecological metagenomes</taxon>
    </lineage>
</organism>
<protein>
    <submittedName>
        <fullName evidence="2">Uncharacterized protein</fullName>
    </submittedName>
</protein>
<name>A0A383AYA2_9ZZZZ</name>
<evidence type="ECO:0000313" key="2">
    <source>
        <dbReference type="EMBL" id="SVE12499.1"/>
    </source>
</evidence>
<reference evidence="2" key="1">
    <citation type="submission" date="2018-05" db="EMBL/GenBank/DDBJ databases">
        <authorList>
            <person name="Lanie J.A."/>
            <person name="Ng W.-L."/>
            <person name="Kazmierczak K.M."/>
            <person name="Andrzejewski T.M."/>
            <person name="Davidsen T.M."/>
            <person name="Wayne K.J."/>
            <person name="Tettelin H."/>
            <person name="Glass J.I."/>
            <person name="Rusch D."/>
            <person name="Podicherti R."/>
            <person name="Tsui H.-C.T."/>
            <person name="Winkler M.E."/>
        </authorList>
    </citation>
    <scope>NUCLEOTIDE SEQUENCE</scope>
</reference>